<name>A0A9Q2PBU1_9RHOB</name>
<evidence type="ECO:0000313" key="1">
    <source>
        <dbReference type="EMBL" id="MBM2413629.1"/>
    </source>
</evidence>
<sequence length="134" mass="15544">MIRTKSKLRTRREVYDGIVRWATERYMPFDASLVGLGQINRMGRIIDLAGAKYLGQREVYRGRPILSCPTLRWKKKPWVPPVYPSLKERKGARWAYFTASGRLEIVRAETKRDAIVGLEAITGTPPIRDEVWRL</sequence>
<reference evidence="1 4" key="1">
    <citation type="submission" date="2021-01" db="EMBL/GenBank/DDBJ databases">
        <title>Diatom-associated Roseobacters Show Island Model of Population Structure.</title>
        <authorList>
            <person name="Qu L."/>
            <person name="Feng X."/>
            <person name="Chen Y."/>
            <person name="Li L."/>
            <person name="Wang X."/>
            <person name="Hu Z."/>
            <person name="Wang H."/>
            <person name="Luo H."/>
        </authorList>
    </citation>
    <scope>NUCLEOTIDE SEQUENCE</scope>
    <source>
        <strain evidence="2 4">CC28-63</strain>
        <strain evidence="1">CC28-69</strain>
    </source>
</reference>
<proteinExistence type="predicted"/>
<dbReference type="EMBL" id="JAFBXF010000010">
    <property type="protein sequence ID" value="MBM2418298.1"/>
    <property type="molecule type" value="Genomic_DNA"/>
</dbReference>
<keyword evidence="4" id="KW-1185">Reference proteome</keyword>
<dbReference type="Proteomes" id="UP000755667">
    <property type="component" value="Unassembled WGS sequence"/>
</dbReference>
<evidence type="ECO:0000313" key="4">
    <source>
        <dbReference type="Proteomes" id="UP000809440"/>
    </source>
</evidence>
<dbReference type="RefSeq" id="WP_138487937.1">
    <property type="nucleotide sequence ID" value="NZ_JAFBWU010000010.1"/>
</dbReference>
<organism evidence="1 3">
    <name type="scientific">Marivita cryptomonadis</name>
    <dbReference type="NCBI Taxonomy" id="505252"/>
    <lineage>
        <taxon>Bacteria</taxon>
        <taxon>Pseudomonadati</taxon>
        <taxon>Pseudomonadota</taxon>
        <taxon>Alphaproteobacteria</taxon>
        <taxon>Rhodobacterales</taxon>
        <taxon>Roseobacteraceae</taxon>
        <taxon>Marivita</taxon>
    </lineage>
</organism>
<evidence type="ECO:0000313" key="2">
    <source>
        <dbReference type="EMBL" id="MBM2418298.1"/>
    </source>
</evidence>
<comment type="caution">
    <text evidence="1">The sequence shown here is derived from an EMBL/GenBank/DDBJ whole genome shotgun (WGS) entry which is preliminary data.</text>
</comment>
<dbReference type="Proteomes" id="UP000809440">
    <property type="component" value="Unassembled WGS sequence"/>
</dbReference>
<accession>A0A9Q2PBU1</accession>
<gene>
    <name evidence="1" type="ORF">JQX41_15035</name>
    <name evidence="2" type="ORF">JQX48_15045</name>
</gene>
<dbReference type="EMBL" id="JAFBXE010000010">
    <property type="protein sequence ID" value="MBM2413629.1"/>
    <property type="molecule type" value="Genomic_DNA"/>
</dbReference>
<protein>
    <submittedName>
        <fullName evidence="1">Uncharacterized protein</fullName>
    </submittedName>
</protein>
<dbReference type="AlphaFoldDB" id="A0A9Q2PBU1"/>
<evidence type="ECO:0000313" key="3">
    <source>
        <dbReference type="Proteomes" id="UP000755667"/>
    </source>
</evidence>